<dbReference type="EC" id="1.13.11.3" evidence="2"/>
<keyword evidence="3" id="KW-1185">Reference proteome</keyword>
<dbReference type="InterPro" id="IPR012786">
    <property type="entry name" value="Protocat_dOase_a"/>
</dbReference>
<proteinExistence type="predicted"/>
<reference evidence="2 3" key="1">
    <citation type="submission" date="2021-06" db="EMBL/GenBank/DDBJ databases">
        <authorList>
            <person name="Lee D.H."/>
        </authorList>
    </citation>
    <scope>NUCLEOTIDE SEQUENCE [LARGE SCALE GENOMIC DNA]</scope>
    <source>
        <strain evidence="2 3">MMS21-HV4-11</strain>
    </source>
</reference>
<keyword evidence="2" id="KW-0560">Oxidoreductase</keyword>
<feature type="domain" description="Intradiol ring-cleavage dioxygenases" evidence="1">
    <location>
        <begin position="33"/>
        <end position="165"/>
    </location>
</feature>
<dbReference type="RefSeq" id="WP_216956027.1">
    <property type="nucleotide sequence ID" value="NZ_JAHOPB010000001.1"/>
</dbReference>
<comment type="caution">
    <text evidence="2">The sequence shown here is derived from an EMBL/GenBank/DDBJ whole genome shotgun (WGS) entry which is preliminary data.</text>
</comment>
<sequence length="187" mass="20393">MSRALTPSQTIGPFYFGTVVNAYRHDLAPAGVTGERIEIALTLHDADGIIVPDGLLEIWQANSHGRYNHPEDRRNLPLDAGFEGYGRASTDTQGCARFGTVKPGRVPWPAGGLQAAHVNISVFARGVLNRLATRLYFDGDPALAEDPVLNLVEPERRATLIAKRDAVGVWRLPLYLGGPNETVFFDC</sequence>
<dbReference type="CDD" id="cd03463">
    <property type="entry name" value="3_4-PCD_alpha"/>
    <property type="match status" value="1"/>
</dbReference>
<dbReference type="NCBIfam" id="TIGR02423">
    <property type="entry name" value="protocat_alph"/>
    <property type="match status" value="1"/>
</dbReference>
<dbReference type="Pfam" id="PF00775">
    <property type="entry name" value="Dioxygenase_C"/>
    <property type="match status" value="1"/>
</dbReference>
<gene>
    <name evidence="2" type="primary">pcaG</name>
    <name evidence="2" type="ORF">KQ910_00735</name>
</gene>
<dbReference type="GO" id="GO:0018578">
    <property type="term" value="F:protocatechuate 3,4-dioxygenase activity"/>
    <property type="evidence" value="ECO:0007669"/>
    <property type="project" value="UniProtKB-EC"/>
</dbReference>
<dbReference type="PANTHER" id="PTHR33711">
    <property type="entry name" value="DIOXYGENASE, PUTATIVE (AFU_ORTHOLOGUE AFUA_2G02910)-RELATED"/>
    <property type="match status" value="1"/>
</dbReference>
<dbReference type="InterPro" id="IPR000627">
    <property type="entry name" value="Intradiol_dOase_C"/>
</dbReference>
<accession>A0ABS6IDC2</accession>
<dbReference type="Proteomes" id="UP000727907">
    <property type="component" value="Unassembled WGS sequence"/>
</dbReference>
<evidence type="ECO:0000313" key="3">
    <source>
        <dbReference type="Proteomes" id="UP000727907"/>
    </source>
</evidence>
<dbReference type="InterPro" id="IPR050770">
    <property type="entry name" value="Intradiol_RC_Dioxygenase"/>
</dbReference>
<name>A0ABS6IDC2_9HYPH</name>
<dbReference type="EMBL" id="JAHOPB010000001">
    <property type="protein sequence ID" value="MBU8872263.1"/>
    <property type="molecule type" value="Genomic_DNA"/>
</dbReference>
<evidence type="ECO:0000313" key="2">
    <source>
        <dbReference type="EMBL" id="MBU8872263.1"/>
    </source>
</evidence>
<dbReference type="PANTHER" id="PTHR33711:SF9">
    <property type="entry name" value="PROTOCATECHUATE 3,4-DIOXYGENASE ALPHA CHAIN"/>
    <property type="match status" value="1"/>
</dbReference>
<evidence type="ECO:0000259" key="1">
    <source>
        <dbReference type="Pfam" id="PF00775"/>
    </source>
</evidence>
<protein>
    <submittedName>
        <fullName evidence="2">Protocatechuate 3,4-dioxygenase subunit alpha</fullName>
        <ecNumber evidence="2">1.13.11.3</ecNumber>
    </submittedName>
</protein>
<organism evidence="2 3">
    <name type="scientific">Reyranella humidisoli</name>
    <dbReference type="NCBI Taxonomy" id="2849149"/>
    <lineage>
        <taxon>Bacteria</taxon>
        <taxon>Pseudomonadati</taxon>
        <taxon>Pseudomonadota</taxon>
        <taxon>Alphaproteobacteria</taxon>
        <taxon>Hyphomicrobiales</taxon>
        <taxon>Reyranellaceae</taxon>
        <taxon>Reyranella</taxon>
    </lineage>
</organism>